<dbReference type="GeneID" id="8857459"/>
<dbReference type="EMBL" id="GG738916">
    <property type="protein sequence ID" value="EFC37615.1"/>
    <property type="molecule type" value="Genomic_DNA"/>
</dbReference>
<gene>
    <name evidence="4" type="ORF">NAEGRDRAFT_74672</name>
</gene>
<keyword evidence="1" id="KW-0547">Nucleotide-binding</keyword>
<feature type="compositionally biased region" description="Polar residues" evidence="3">
    <location>
        <begin position="44"/>
        <end position="67"/>
    </location>
</feature>
<evidence type="ECO:0000256" key="1">
    <source>
        <dbReference type="ARBA" id="ARBA00022741"/>
    </source>
</evidence>
<dbReference type="InterPro" id="IPR001806">
    <property type="entry name" value="Small_GTPase"/>
</dbReference>
<organism evidence="5">
    <name type="scientific">Naegleria gruberi</name>
    <name type="common">Amoeba</name>
    <dbReference type="NCBI Taxonomy" id="5762"/>
    <lineage>
        <taxon>Eukaryota</taxon>
        <taxon>Discoba</taxon>
        <taxon>Heterolobosea</taxon>
        <taxon>Tetramitia</taxon>
        <taxon>Eutetramitia</taxon>
        <taxon>Vahlkampfiidae</taxon>
        <taxon>Naegleria</taxon>
    </lineage>
</organism>
<dbReference type="RefSeq" id="XP_002670359.1">
    <property type="nucleotide sequence ID" value="XM_002670313.1"/>
</dbReference>
<dbReference type="PROSITE" id="PS51419">
    <property type="entry name" value="RAB"/>
    <property type="match status" value="1"/>
</dbReference>
<evidence type="ECO:0000256" key="3">
    <source>
        <dbReference type="SAM" id="MobiDB-lite"/>
    </source>
</evidence>
<dbReference type="PANTHER" id="PTHR47977">
    <property type="entry name" value="RAS-RELATED PROTEIN RAB"/>
    <property type="match status" value="1"/>
</dbReference>
<dbReference type="CDD" id="cd00154">
    <property type="entry name" value="Rab"/>
    <property type="match status" value="1"/>
</dbReference>
<feature type="region of interest" description="Disordered" evidence="3">
    <location>
        <begin position="24"/>
        <end position="67"/>
    </location>
</feature>
<evidence type="ECO:0000313" key="5">
    <source>
        <dbReference type="Proteomes" id="UP000006671"/>
    </source>
</evidence>
<dbReference type="AlphaFoldDB" id="D2VZZ4"/>
<dbReference type="GO" id="GO:0005525">
    <property type="term" value="F:GTP binding"/>
    <property type="evidence" value="ECO:0007669"/>
    <property type="project" value="UniProtKB-KW"/>
</dbReference>
<dbReference type="Pfam" id="PF00071">
    <property type="entry name" value="Ras"/>
    <property type="match status" value="1"/>
</dbReference>
<name>D2VZZ4_NAEGR</name>
<protein>
    <submittedName>
        <fullName evidence="4">Predicted protein</fullName>
    </submittedName>
</protein>
<dbReference type="SMART" id="SM00175">
    <property type="entry name" value="RAB"/>
    <property type="match status" value="1"/>
</dbReference>
<dbReference type="PRINTS" id="PR00449">
    <property type="entry name" value="RASTRNSFRMNG"/>
</dbReference>
<dbReference type="Gene3D" id="3.40.50.300">
    <property type="entry name" value="P-loop containing nucleotide triphosphate hydrolases"/>
    <property type="match status" value="1"/>
</dbReference>
<dbReference type="InterPro" id="IPR050227">
    <property type="entry name" value="Rab"/>
</dbReference>
<dbReference type="SUPFAM" id="SSF52540">
    <property type="entry name" value="P-loop containing nucleoside triphosphate hydrolases"/>
    <property type="match status" value="1"/>
</dbReference>
<reference evidence="4 5" key="1">
    <citation type="journal article" date="2010" name="Cell">
        <title>The genome of Naegleria gruberi illuminates early eukaryotic versatility.</title>
        <authorList>
            <person name="Fritz-Laylin L.K."/>
            <person name="Prochnik S.E."/>
            <person name="Ginger M.L."/>
            <person name="Dacks J.B."/>
            <person name="Carpenter M.L."/>
            <person name="Field M.C."/>
            <person name="Kuo A."/>
            <person name="Paredez A."/>
            <person name="Chapman J."/>
            <person name="Pham J."/>
            <person name="Shu S."/>
            <person name="Neupane R."/>
            <person name="Cipriano M."/>
            <person name="Mancuso J."/>
            <person name="Tu H."/>
            <person name="Salamov A."/>
            <person name="Lindquist E."/>
            <person name="Shapiro H."/>
            <person name="Lucas S."/>
            <person name="Grigoriev I.V."/>
            <person name="Cande W.Z."/>
            <person name="Fulton C."/>
            <person name="Rokhsar D.S."/>
            <person name="Dawson S.C."/>
        </authorList>
    </citation>
    <scope>NUCLEOTIDE SEQUENCE [LARGE SCALE GENOMIC DNA]</scope>
    <source>
        <strain evidence="4 5">NEG-M</strain>
    </source>
</reference>
<dbReference type="KEGG" id="ngr:NAEGRDRAFT_74672"/>
<dbReference type="eggNOG" id="KOG0078">
    <property type="taxonomic scope" value="Eukaryota"/>
</dbReference>
<keyword evidence="5" id="KW-1185">Reference proteome</keyword>
<evidence type="ECO:0000256" key="2">
    <source>
        <dbReference type="ARBA" id="ARBA00023134"/>
    </source>
</evidence>
<sequence length="358" mass="40297">MQPQQSTTGSTMQNIKEKVKHPFTHDTDTNITYPTREQKKLAESGTTVPQSTVGSGGMLNQPTTTQSNIGREEYLEKKLYLLRKQVYEFACKLAQSSTLSDKSCNVKEKWVDVELSILKGCFKRFSDLAEQPTIPILQPKVYKDPPPTSGLFSSALSFIGSMFSKNSSSSSKATPISVEPKPEYDFLTKVLLDGDYSSGKTSLLNCAMNETPVDPSNNHHITTIGMDFAIKNFHFGDTTKVKLQLWDQCGPERFRQITLPFYRHASVILLLVDPSSTHVLRSMNEKVEVIKNNATKPEVILITTKKDKKDEVRLISNEQADKLAYDNFGTLHLDITNTQLEEPKNIIWYCALLKYLLS</sequence>
<dbReference type="InterPro" id="IPR027417">
    <property type="entry name" value="P-loop_NTPase"/>
</dbReference>
<dbReference type="GO" id="GO:0003924">
    <property type="term" value="F:GTPase activity"/>
    <property type="evidence" value="ECO:0007669"/>
    <property type="project" value="InterPro"/>
</dbReference>
<dbReference type="VEuPathDB" id="AmoebaDB:NAEGRDRAFT_74672"/>
<accession>D2VZZ4</accession>
<proteinExistence type="predicted"/>
<evidence type="ECO:0000313" key="4">
    <source>
        <dbReference type="EMBL" id="EFC37615.1"/>
    </source>
</evidence>
<dbReference type="InParanoid" id="D2VZZ4"/>
<dbReference type="Proteomes" id="UP000006671">
    <property type="component" value="Unassembled WGS sequence"/>
</dbReference>
<keyword evidence="2" id="KW-0342">GTP-binding</keyword>
<dbReference type="STRING" id="5762.D2VZZ4"/>